<dbReference type="SMART" id="SM00382">
    <property type="entry name" value="AAA"/>
    <property type="match status" value="1"/>
</dbReference>
<keyword evidence="4" id="KW-0547">Nucleotide-binding</keyword>
<dbReference type="FunFam" id="3.40.50.300:FF:000006">
    <property type="entry name" value="DNA-binding transcriptional regulator NtrC"/>
    <property type="match status" value="1"/>
</dbReference>
<evidence type="ECO:0000256" key="8">
    <source>
        <dbReference type="ARBA" id="ARBA00023125"/>
    </source>
</evidence>
<dbReference type="Gene3D" id="1.10.10.60">
    <property type="entry name" value="Homeodomain-like"/>
    <property type="match status" value="1"/>
</dbReference>
<keyword evidence="5" id="KW-0058">Aromatic hydrocarbons catabolism</keyword>
<evidence type="ECO:0000256" key="6">
    <source>
        <dbReference type="ARBA" id="ARBA00022840"/>
    </source>
</evidence>
<accession>A0A3E0U692</accession>
<dbReference type="PROSITE" id="PS00675">
    <property type="entry name" value="SIGMA54_INTERACT_1"/>
    <property type="match status" value="1"/>
</dbReference>
<evidence type="ECO:0000256" key="4">
    <source>
        <dbReference type="ARBA" id="ARBA00022741"/>
    </source>
</evidence>
<evidence type="ECO:0000313" key="12">
    <source>
        <dbReference type="EMBL" id="REL32501.1"/>
    </source>
</evidence>
<dbReference type="InterPro" id="IPR009057">
    <property type="entry name" value="Homeodomain-like_sf"/>
</dbReference>
<dbReference type="Proteomes" id="UP000256899">
    <property type="component" value="Unassembled WGS sequence"/>
</dbReference>
<dbReference type="Pfam" id="PF18024">
    <property type="entry name" value="HTH_50"/>
    <property type="match status" value="1"/>
</dbReference>
<evidence type="ECO:0000259" key="11">
    <source>
        <dbReference type="PROSITE" id="PS50045"/>
    </source>
</evidence>
<keyword evidence="6" id="KW-0067">ATP-binding</keyword>
<dbReference type="InterPro" id="IPR025944">
    <property type="entry name" value="Sigma_54_int_dom_CS"/>
</dbReference>
<dbReference type="SUPFAM" id="SSF52540">
    <property type="entry name" value="P-loop containing nucleoside triphosphate hydrolases"/>
    <property type="match status" value="1"/>
</dbReference>
<organism evidence="12 13">
    <name type="scientific">Thalassotalea euphylliae</name>
    <dbReference type="NCBI Taxonomy" id="1655234"/>
    <lineage>
        <taxon>Bacteria</taxon>
        <taxon>Pseudomonadati</taxon>
        <taxon>Pseudomonadota</taxon>
        <taxon>Gammaproteobacteria</taxon>
        <taxon>Alteromonadales</taxon>
        <taxon>Colwelliaceae</taxon>
        <taxon>Thalassotalea</taxon>
    </lineage>
</organism>
<dbReference type="SUPFAM" id="SSF55785">
    <property type="entry name" value="PYP-like sensor domain (PAS domain)"/>
    <property type="match status" value="1"/>
</dbReference>
<dbReference type="PROSITE" id="PS50045">
    <property type="entry name" value="SIGMA54_INTERACT_4"/>
    <property type="match status" value="1"/>
</dbReference>
<keyword evidence="2" id="KW-0963">Cytoplasm</keyword>
<evidence type="ECO:0000256" key="1">
    <source>
        <dbReference type="ARBA" id="ARBA00004496"/>
    </source>
</evidence>
<evidence type="ECO:0000256" key="7">
    <source>
        <dbReference type="ARBA" id="ARBA00023015"/>
    </source>
</evidence>
<evidence type="ECO:0000313" key="13">
    <source>
        <dbReference type="Proteomes" id="UP000256899"/>
    </source>
</evidence>
<keyword evidence="7" id="KW-0805">Transcription regulation</keyword>
<keyword evidence="13" id="KW-1185">Reference proteome</keyword>
<dbReference type="Pfam" id="PF25601">
    <property type="entry name" value="AAA_lid_14"/>
    <property type="match status" value="1"/>
</dbReference>
<dbReference type="PANTHER" id="PTHR32071">
    <property type="entry name" value="TRANSCRIPTIONAL REGULATORY PROTEIN"/>
    <property type="match status" value="1"/>
</dbReference>
<protein>
    <recommendedName>
        <fullName evidence="10">HTH-type transcriptional regulatory protein TyrR</fullName>
    </recommendedName>
</protein>
<dbReference type="PANTHER" id="PTHR32071:SF3">
    <property type="entry name" value="HTH-TYPE TRANSCRIPTIONAL REGULATORY PROTEIN TYRR"/>
    <property type="match status" value="1"/>
</dbReference>
<dbReference type="InterPro" id="IPR030828">
    <property type="entry name" value="HTH_TyrR"/>
</dbReference>
<evidence type="ECO:0000256" key="10">
    <source>
        <dbReference type="ARBA" id="ARBA00029500"/>
    </source>
</evidence>
<dbReference type="PROSITE" id="PS00676">
    <property type="entry name" value="SIGMA54_INTERACT_2"/>
    <property type="match status" value="1"/>
</dbReference>
<evidence type="ECO:0000256" key="9">
    <source>
        <dbReference type="ARBA" id="ARBA00023163"/>
    </source>
</evidence>
<comment type="subcellular location">
    <subcellularLocation>
        <location evidence="1">Cytoplasm</location>
    </subcellularLocation>
</comment>
<dbReference type="InterPro" id="IPR003593">
    <property type="entry name" value="AAA+_ATPase"/>
</dbReference>
<proteinExistence type="predicted"/>
<dbReference type="EMBL" id="QUOT01000001">
    <property type="protein sequence ID" value="REL32501.1"/>
    <property type="molecule type" value="Genomic_DNA"/>
</dbReference>
<dbReference type="InterPro" id="IPR002078">
    <property type="entry name" value="Sigma_54_int"/>
</dbReference>
<dbReference type="CDD" id="cd00009">
    <property type="entry name" value="AAA"/>
    <property type="match status" value="1"/>
</dbReference>
<dbReference type="RefSeq" id="WP_116018111.1">
    <property type="nucleotide sequence ID" value="NZ_QUOT01000001.1"/>
</dbReference>
<dbReference type="GO" id="GO:0006355">
    <property type="term" value="P:regulation of DNA-templated transcription"/>
    <property type="evidence" value="ECO:0007669"/>
    <property type="project" value="InterPro"/>
</dbReference>
<evidence type="ECO:0000256" key="2">
    <source>
        <dbReference type="ARBA" id="ARBA00022490"/>
    </source>
</evidence>
<keyword evidence="3" id="KW-0678">Repressor</keyword>
<dbReference type="GO" id="GO:0003677">
    <property type="term" value="F:DNA binding"/>
    <property type="evidence" value="ECO:0007669"/>
    <property type="project" value="UniProtKB-KW"/>
</dbReference>
<feature type="domain" description="Sigma-54 factor interaction" evidence="11">
    <location>
        <begin position="188"/>
        <end position="418"/>
    </location>
</feature>
<dbReference type="SUPFAM" id="SSF46689">
    <property type="entry name" value="Homeodomain-like"/>
    <property type="match status" value="1"/>
</dbReference>
<dbReference type="SMART" id="SM00091">
    <property type="entry name" value="PAS"/>
    <property type="match status" value="1"/>
</dbReference>
<dbReference type="Pfam" id="PF00158">
    <property type="entry name" value="Sigma54_activat"/>
    <property type="match status" value="1"/>
</dbReference>
<comment type="caution">
    <text evidence="12">The sequence shown here is derived from an EMBL/GenBank/DDBJ whole genome shotgun (WGS) entry which is preliminary data.</text>
</comment>
<keyword evidence="9" id="KW-0804">Transcription</keyword>
<dbReference type="NCBIfam" id="TIGR04381">
    <property type="entry name" value="HTH_TypR"/>
    <property type="match status" value="1"/>
</dbReference>
<dbReference type="InterPro" id="IPR000014">
    <property type="entry name" value="PAS"/>
</dbReference>
<dbReference type="GO" id="GO:0005524">
    <property type="term" value="F:ATP binding"/>
    <property type="evidence" value="ECO:0007669"/>
    <property type="project" value="UniProtKB-KW"/>
</dbReference>
<dbReference type="Gene3D" id="3.40.50.300">
    <property type="entry name" value="P-loop containing nucleotide triphosphate hydrolases"/>
    <property type="match status" value="1"/>
</dbReference>
<name>A0A3E0U692_9GAMM</name>
<keyword evidence="8" id="KW-0238">DNA-binding</keyword>
<gene>
    <name evidence="12" type="ORF">DXX94_18285</name>
</gene>
<dbReference type="PROSITE" id="PS00688">
    <property type="entry name" value="SIGMA54_INTERACT_3"/>
    <property type="match status" value="1"/>
</dbReference>
<dbReference type="Gene3D" id="3.30.70.260">
    <property type="match status" value="1"/>
</dbReference>
<dbReference type="Gene3D" id="1.10.8.60">
    <property type="match status" value="1"/>
</dbReference>
<dbReference type="GO" id="GO:0005737">
    <property type="term" value="C:cytoplasm"/>
    <property type="evidence" value="ECO:0007669"/>
    <property type="project" value="UniProtKB-SubCell"/>
</dbReference>
<dbReference type="InterPro" id="IPR058031">
    <property type="entry name" value="AAA_lid_NorR"/>
</dbReference>
<dbReference type="Gene3D" id="3.30.450.20">
    <property type="entry name" value="PAS domain"/>
    <property type="match status" value="1"/>
</dbReference>
<dbReference type="InterPro" id="IPR027417">
    <property type="entry name" value="P-loop_NTPase"/>
</dbReference>
<dbReference type="InterPro" id="IPR025662">
    <property type="entry name" value="Sigma_54_int_dom_ATP-bd_1"/>
</dbReference>
<evidence type="ECO:0000256" key="3">
    <source>
        <dbReference type="ARBA" id="ARBA00022491"/>
    </source>
</evidence>
<dbReference type="InterPro" id="IPR035965">
    <property type="entry name" value="PAS-like_dom_sf"/>
</dbReference>
<sequence length="516" mass="57887">MRFEVFSTDRLGISQEILNELANLGLNIKAMEVASGIIYLNIESRDLDFATIQQSISKVDGVSLCQQLDLLPSELKQQHLQALLKRIPDPIFDLDAAGQVISCNHHRHIYLSRPSEQVLGITLTELRQKAAFSRDVSFEEQTFQAEVTPLWIDGVFSGAVVMLKSLDKVANQLSNFQQSISFNGMEDIVGDSLPILQVKEQLFKFAGLDLPILINGETGTGKELVARAIHLQSHRKDKPFLAINCAALPEQLLESELFGYVAGAFTGASTKGKPGLFELANGGTVFLDEIAEMSVYLQAKLLRFLQDYSFRRLGGNKETQANVRIISASHQPFEQLIAQGNFRQDLYYRLNVLNLMLPPLKARVEDIKQLCDHFICQAREQTKLAKPELLPDALSVLHAYNWPGNIRQLQNVMFRLTALNSGKQISAPMIKQVLNQFTSTFDDKPTVDSLNVMRGDSSDWLSVDNWQEAQSRFESSLLKALYPHFPSTRKLAQRLAVSHNKIAIKLRQYGIKCPSD</sequence>
<reference evidence="13" key="1">
    <citation type="submission" date="2018-08" db="EMBL/GenBank/DDBJ databases">
        <title>Thalassotalea euphylliae genome.</title>
        <authorList>
            <person name="Summers S."/>
            <person name="Rice S.A."/>
            <person name="Freckelton M.L."/>
            <person name="Nedved B.T."/>
            <person name="Hadfield M.G."/>
        </authorList>
    </citation>
    <scope>NUCLEOTIDE SEQUENCE [LARGE SCALE GENOMIC DNA]</scope>
    <source>
        <strain evidence="13">H3</strain>
    </source>
</reference>
<evidence type="ECO:0000256" key="5">
    <source>
        <dbReference type="ARBA" id="ARBA00022797"/>
    </source>
</evidence>
<dbReference type="AlphaFoldDB" id="A0A3E0U692"/>
<dbReference type="InterPro" id="IPR025943">
    <property type="entry name" value="Sigma_54_int_dom_ATP-bd_2"/>
</dbReference>